<keyword evidence="2 7" id="KW-0813">Transport</keyword>
<keyword evidence="3" id="KW-1003">Cell membrane</keyword>
<dbReference type="AlphaFoldDB" id="A0A6A7N6U6"/>
<evidence type="ECO:0000259" key="8">
    <source>
        <dbReference type="PROSITE" id="PS50928"/>
    </source>
</evidence>
<dbReference type="SUPFAM" id="SSF161098">
    <property type="entry name" value="MetI-like"/>
    <property type="match status" value="1"/>
</dbReference>
<keyword evidence="6 7" id="KW-0472">Membrane</keyword>
<name>A0A6A7N6U6_9BURK</name>
<reference evidence="9 10" key="1">
    <citation type="submission" date="2019-10" db="EMBL/GenBank/DDBJ databases">
        <title>Two novel species isolated from a subtropical stream in China.</title>
        <authorList>
            <person name="Lu H."/>
        </authorList>
    </citation>
    <scope>NUCLEOTIDE SEQUENCE [LARGE SCALE GENOMIC DNA]</scope>
    <source>
        <strain evidence="9 10">FT29W</strain>
    </source>
</reference>
<evidence type="ECO:0000256" key="5">
    <source>
        <dbReference type="ARBA" id="ARBA00022989"/>
    </source>
</evidence>
<dbReference type="InterPro" id="IPR000515">
    <property type="entry name" value="MetI-like"/>
</dbReference>
<keyword evidence="4 7" id="KW-0812">Transmembrane</keyword>
<evidence type="ECO:0000256" key="7">
    <source>
        <dbReference type="RuleBase" id="RU363032"/>
    </source>
</evidence>
<evidence type="ECO:0000256" key="3">
    <source>
        <dbReference type="ARBA" id="ARBA00022475"/>
    </source>
</evidence>
<dbReference type="Proteomes" id="UP000440498">
    <property type="component" value="Unassembled WGS sequence"/>
</dbReference>
<organism evidence="9 10">
    <name type="scientific">Rugamonas aquatica</name>
    <dbReference type="NCBI Taxonomy" id="2743357"/>
    <lineage>
        <taxon>Bacteria</taxon>
        <taxon>Pseudomonadati</taxon>
        <taxon>Pseudomonadota</taxon>
        <taxon>Betaproteobacteria</taxon>
        <taxon>Burkholderiales</taxon>
        <taxon>Oxalobacteraceae</taxon>
        <taxon>Telluria group</taxon>
        <taxon>Rugamonas</taxon>
    </lineage>
</organism>
<proteinExistence type="inferred from homology"/>
<protein>
    <submittedName>
        <fullName evidence="9">ABC transporter permease subunit</fullName>
    </submittedName>
</protein>
<evidence type="ECO:0000256" key="6">
    <source>
        <dbReference type="ARBA" id="ARBA00023136"/>
    </source>
</evidence>
<evidence type="ECO:0000256" key="1">
    <source>
        <dbReference type="ARBA" id="ARBA00004651"/>
    </source>
</evidence>
<comment type="caution">
    <text evidence="9">The sequence shown here is derived from an EMBL/GenBank/DDBJ whole genome shotgun (WGS) entry which is preliminary data.</text>
</comment>
<dbReference type="EMBL" id="WHUG01000010">
    <property type="protein sequence ID" value="MQA40813.1"/>
    <property type="molecule type" value="Genomic_DNA"/>
</dbReference>
<evidence type="ECO:0000256" key="2">
    <source>
        <dbReference type="ARBA" id="ARBA00022448"/>
    </source>
</evidence>
<keyword evidence="10" id="KW-1185">Reference proteome</keyword>
<dbReference type="Pfam" id="PF00528">
    <property type="entry name" value="BPD_transp_1"/>
    <property type="match status" value="1"/>
</dbReference>
<dbReference type="GO" id="GO:0005886">
    <property type="term" value="C:plasma membrane"/>
    <property type="evidence" value="ECO:0007669"/>
    <property type="project" value="UniProtKB-SubCell"/>
</dbReference>
<feature type="domain" description="ABC transmembrane type-1" evidence="8">
    <location>
        <begin position="1"/>
        <end position="101"/>
    </location>
</feature>
<evidence type="ECO:0000256" key="4">
    <source>
        <dbReference type="ARBA" id="ARBA00022692"/>
    </source>
</evidence>
<gene>
    <name evidence="9" type="ORF">GEV02_21995</name>
</gene>
<comment type="similarity">
    <text evidence="7">Belongs to the binding-protein-dependent transport system permease family.</text>
</comment>
<dbReference type="PANTHER" id="PTHR30151">
    <property type="entry name" value="ALKANE SULFONATE ABC TRANSPORTER-RELATED, MEMBRANE SUBUNIT"/>
    <property type="match status" value="1"/>
</dbReference>
<dbReference type="InterPro" id="IPR035906">
    <property type="entry name" value="MetI-like_sf"/>
</dbReference>
<dbReference type="PROSITE" id="PS50928">
    <property type="entry name" value="ABC_TM1"/>
    <property type="match status" value="1"/>
</dbReference>
<evidence type="ECO:0000313" key="9">
    <source>
        <dbReference type="EMBL" id="MQA40813.1"/>
    </source>
</evidence>
<keyword evidence="5 7" id="KW-1133">Transmembrane helix</keyword>
<comment type="caution">
    <text evidence="7">Lacks conserved residue(s) required for the propagation of feature annotation.</text>
</comment>
<dbReference type="Gene3D" id="1.10.3720.10">
    <property type="entry name" value="MetI-like"/>
    <property type="match status" value="1"/>
</dbReference>
<dbReference type="RefSeq" id="WP_152840109.1">
    <property type="nucleotide sequence ID" value="NZ_WHUG01000010.1"/>
</dbReference>
<dbReference type="PANTHER" id="PTHR30151:SF38">
    <property type="entry name" value="ALIPHATIC SULFONATES TRANSPORT PERMEASE PROTEIN SSUC-RELATED"/>
    <property type="match status" value="1"/>
</dbReference>
<comment type="subcellular location">
    <subcellularLocation>
        <location evidence="1 7">Cell membrane</location>
        <topology evidence="1 7">Multi-pass membrane protein</topology>
    </subcellularLocation>
</comment>
<accession>A0A6A7N6U6</accession>
<dbReference type="GO" id="GO:0055085">
    <property type="term" value="P:transmembrane transport"/>
    <property type="evidence" value="ECO:0007669"/>
    <property type="project" value="InterPro"/>
</dbReference>
<evidence type="ECO:0000313" key="10">
    <source>
        <dbReference type="Proteomes" id="UP000440498"/>
    </source>
</evidence>
<sequence length="101" mass="11007">MGNIKHRTTTAADPALIEMARSYGLSGWPLFRDVTLPAALPSILRTARVGLGLVWLLLIVAEAVSAQSGTRILLYLVLGGVADLLVRAMARHFLSWHPAYR</sequence>
<feature type="transmembrane region" description="Helical" evidence="7">
    <location>
        <begin position="72"/>
        <end position="90"/>
    </location>
</feature>